<accession>A0A0C2IUN4</accession>
<proteinExistence type="predicted"/>
<dbReference type="EMBL" id="JWZT01005575">
    <property type="protein sequence ID" value="KII60547.1"/>
    <property type="molecule type" value="Genomic_DNA"/>
</dbReference>
<evidence type="ECO:0000313" key="2">
    <source>
        <dbReference type="Proteomes" id="UP000031668"/>
    </source>
</evidence>
<name>A0A0C2IUN4_THEKT</name>
<protein>
    <submittedName>
        <fullName evidence="1">Uncharacterized protein</fullName>
    </submittedName>
</protein>
<gene>
    <name evidence="1" type="ORF">RF11_03195</name>
</gene>
<evidence type="ECO:0000313" key="1">
    <source>
        <dbReference type="EMBL" id="KII60547.1"/>
    </source>
</evidence>
<keyword evidence="2" id="KW-1185">Reference proteome</keyword>
<reference evidence="1 2" key="1">
    <citation type="journal article" date="2014" name="Genome Biol. Evol.">
        <title>The genome of the myxosporean Thelohanellus kitauei shows adaptations to nutrient acquisition within its fish host.</title>
        <authorList>
            <person name="Yang Y."/>
            <person name="Xiong J."/>
            <person name="Zhou Z."/>
            <person name="Huo F."/>
            <person name="Miao W."/>
            <person name="Ran C."/>
            <person name="Liu Y."/>
            <person name="Zhang J."/>
            <person name="Feng J."/>
            <person name="Wang M."/>
            <person name="Wang M."/>
            <person name="Wang L."/>
            <person name="Yao B."/>
        </authorList>
    </citation>
    <scope>NUCLEOTIDE SEQUENCE [LARGE SCALE GENOMIC DNA]</scope>
    <source>
        <strain evidence="1">Wuqing</strain>
    </source>
</reference>
<sequence>MSDGVTSTIESVTSLPKNIINTDVINNSVSLTERQNGNNHKQRYTNKSLSSVSTNNSYTNFTNQTTLIPDSGLSKTDEAKFTIESVTTFSKTIIPIQIYNHSKPISEKRSVNIHSLNYTNSSFLSVSTDNFESNFTNIRISIQEVPYQKSDGINSSFESVTSFTKNIIPKDVINNSVFLTEKQIRNTHEQSYTKKSLSSFSTNISDTNFTYQTILIPNTRSFKADRANFTIQNVTTFSTNIIQTNLTNHSVFITENTLHNLSPERYTNEPLSSTLSDLSKTNFVNHSTLIPSTHFSISDGFDHDLEAYFMKITMNN</sequence>
<dbReference type="AlphaFoldDB" id="A0A0C2IUN4"/>
<comment type="caution">
    <text evidence="1">The sequence shown here is derived from an EMBL/GenBank/DDBJ whole genome shotgun (WGS) entry which is preliminary data.</text>
</comment>
<organism evidence="1 2">
    <name type="scientific">Thelohanellus kitauei</name>
    <name type="common">Myxosporean</name>
    <dbReference type="NCBI Taxonomy" id="669202"/>
    <lineage>
        <taxon>Eukaryota</taxon>
        <taxon>Metazoa</taxon>
        <taxon>Cnidaria</taxon>
        <taxon>Myxozoa</taxon>
        <taxon>Myxosporea</taxon>
        <taxon>Bivalvulida</taxon>
        <taxon>Platysporina</taxon>
        <taxon>Myxobolidae</taxon>
        <taxon>Thelohanellus</taxon>
    </lineage>
</organism>
<dbReference type="Proteomes" id="UP000031668">
    <property type="component" value="Unassembled WGS sequence"/>
</dbReference>